<evidence type="ECO:0000256" key="7">
    <source>
        <dbReference type="ARBA" id="ARBA00023012"/>
    </source>
</evidence>
<comment type="catalytic activity">
    <reaction evidence="1">
        <text>ATP + protein L-histidine = ADP + protein N-phospho-L-histidine.</text>
        <dbReference type="EC" id="2.7.13.3"/>
    </reaction>
</comment>
<name>C0CLX1_BLAHS</name>
<keyword evidence="5" id="KW-0808">Transferase</keyword>
<comment type="subcellular location">
    <subcellularLocation>
        <location evidence="2">Membrane</location>
    </subcellularLocation>
</comment>
<feature type="domain" description="Histidine kinase" evidence="8">
    <location>
        <begin position="88"/>
        <end position="298"/>
    </location>
</feature>
<dbReference type="AlphaFoldDB" id="C0CLX1"/>
<dbReference type="Proteomes" id="UP000003100">
    <property type="component" value="Unassembled WGS sequence"/>
</dbReference>
<dbReference type="EC" id="2.7.13.3" evidence="3"/>
<dbReference type="InterPro" id="IPR036097">
    <property type="entry name" value="HisK_dim/P_sf"/>
</dbReference>
<dbReference type="GO" id="GO:0016036">
    <property type="term" value="P:cellular response to phosphate starvation"/>
    <property type="evidence" value="ECO:0007669"/>
    <property type="project" value="TreeGrafter"/>
</dbReference>
<evidence type="ECO:0000313" key="9">
    <source>
        <dbReference type="EMBL" id="EEG49235.1"/>
    </source>
</evidence>
<dbReference type="CDD" id="cd00082">
    <property type="entry name" value="HisKA"/>
    <property type="match status" value="1"/>
</dbReference>
<dbReference type="SUPFAM" id="SSF55874">
    <property type="entry name" value="ATPase domain of HSP90 chaperone/DNA topoisomerase II/histidine kinase"/>
    <property type="match status" value="1"/>
</dbReference>
<dbReference type="InterPro" id="IPR003594">
    <property type="entry name" value="HATPase_dom"/>
</dbReference>
<reference evidence="9 10" key="1">
    <citation type="submission" date="2009-01" db="EMBL/GenBank/DDBJ databases">
        <authorList>
            <person name="Fulton L."/>
            <person name="Clifton S."/>
            <person name="Fulton B."/>
            <person name="Xu J."/>
            <person name="Minx P."/>
            <person name="Pepin K.H."/>
            <person name="Johnson M."/>
            <person name="Bhonagiri V."/>
            <person name="Nash W.E."/>
            <person name="Mardis E.R."/>
            <person name="Wilson R.K."/>
        </authorList>
    </citation>
    <scope>NUCLEOTIDE SEQUENCE [LARGE SCALE GENOMIC DNA]</scope>
    <source>
        <strain evidence="10">DSM 10507 / JCM 14656 / S5a33</strain>
    </source>
</reference>
<reference evidence="9 10" key="2">
    <citation type="submission" date="2009-02" db="EMBL/GenBank/DDBJ databases">
        <title>Draft genome sequence of Blautia hydrogenotrophica DSM 10507 (Ruminococcus hydrogenotrophicus DSM 10507).</title>
        <authorList>
            <person name="Sudarsanam P."/>
            <person name="Ley R."/>
            <person name="Guruge J."/>
            <person name="Turnbaugh P.J."/>
            <person name="Mahowald M."/>
            <person name="Liep D."/>
            <person name="Gordon J."/>
        </authorList>
    </citation>
    <scope>NUCLEOTIDE SEQUENCE [LARGE SCALE GENOMIC DNA]</scope>
    <source>
        <strain evidence="10">DSM 10507 / JCM 14656 / S5a33</strain>
    </source>
</reference>
<dbReference type="RefSeq" id="WP_005948692.1">
    <property type="nucleotide sequence ID" value="NZ_CP136423.1"/>
</dbReference>
<evidence type="ECO:0000259" key="8">
    <source>
        <dbReference type="PROSITE" id="PS50109"/>
    </source>
</evidence>
<dbReference type="SUPFAM" id="SSF47384">
    <property type="entry name" value="Homodimeric domain of signal transducing histidine kinase"/>
    <property type="match status" value="1"/>
</dbReference>
<dbReference type="Pfam" id="PF02518">
    <property type="entry name" value="HATPase_c"/>
    <property type="match status" value="1"/>
</dbReference>
<dbReference type="GeneID" id="86822140"/>
<dbReference type="PROSITE" id="PS50109">
    <property type="entry name" value="HIS_KIN"/>
    <property type="match status" value="1"/>
</dbReference>
<keyword evidence="10" id="KW-1185">Reference proteome</keyword>
<dbReference type="InterPro" id="IPR036890">
    <property type="entry name" value="HATPase_C_sf"/>
</dbReference>
<dbReference type="GO" id="GO:0000155">
    <property type="term" value="F:phosphorelay sensor kinase activity"/>
    <property type="evidence" value="ECO:0007669"/>
    <property type="project" value="InterPro"/>
</dbReference>
<dbReference type="PRINTS" id="PR00344">
    <property type="entry name" value="BCTRLSENSOR"/>
</dbReference>
<dbReference type="InterPro" id="IPR050351">
    <property type="entry name" value="BphY/WalK/GraS-like"/>
</dbReference>
<dbReference type="eggNOG" id="COG2205">
    <property type="taxonomic scope" value="Bacteria"/>
</dbReference>
<protein>
    <recommendedName>
        <fullName evidence="3">histidine kinase</fullName>
        <ecNumber evidence="3">2.7.13.3</ecNumber>
    </recommendedName>
</protein>
<evidence type="ECO:0000256" key="4">
    <source>
        <dbReference type="ARBA" id="ARBA00022553"/>
    </source>
</evidence>
<keyword evidence="7" id="KW-0902">Two-component regulatory system</keyword>
<dbReference type="EMBL" id="ACBZ01000097">
    <property type="protein sequence ID" value="EEG49235.1"/>
    <property type="molecule type" value="Genomic_DNA"/>
</dbReference>
<dbReference type="Pfam" id="PF00512">
    <property type="entry name" value="HisKA"/>
    <property type="match status" value="1"/>
</dbReference>
<evidence type="ECO:0000256" key="6">
    <source>
        <dbReference type="ARBA" id="ARBA00022777"/>
    </source>
</evidence>
<dbReference type="InterPro" id="IPR003661">
    <property type="entry name" value="HisK_dim/P_dom"/>
</dbReference>
<dbReference type="PANTHER" id="PTHR45453">
    <property type="entry name" value="PHOSPHATE REGULON SENSOR PROTEIN PHOR"/>
    <property type="match status" value="1"/>
</dbReference>
<keyword evidence="4" id="KW-0597">Phosphoprotein</keyword>
<dbReference type="InterPro" id="IPR005467">
    <property type="entry name" value="His_kinase_dom"/>
</dbReference>
<proteinExistence type="predicted"/>
<dbReference type="SMART" id="SM00388">
    <property type="entry name" value="HisKA"/>
    <property type="match status" value="1"/>
</dbReference>
<dbReference type="PATRIC" id="fig|476272.21.peg.2224"/>
<dbReference type="SMART" id="SM00387">
    <property type="entry name" value="HATPase_c"/>
    <property type="match status" value="1"/>
</dbReference>
<dbReference type="InterPro" id="IPR004358">
    <property type="entry name" value="Sig_transdc_His_kin-like_C"/>
</dbReference>
<evidence type="ECO:0000256" key="3">
    <source>
        <dbReference type="ARBA" id="ARBA00012438"/>
    </source>
</evidence>
<evidence type="ECO:0000256" key="5">
    <source>
        <dbReference type="ARBA" id="ARBA00022679"/>
    </source>
</evidence>
<dbReference type="PANTHER" id="PTHR45453:SF1">
    <property type="entry name" value="PHOSPHATE REGULON SENSOR PROTEIN PHOR"/>
    <property type="match status" value="1"/>
</dbReference>
<gene>
    <name evidence="9" type="ORF">RUMHYD_01844</name>
</gene>
<dbReference type="GO" id="GO:0005886">
    <property type="term" value="C:plasma membrane"/>
    <property type="evidence" value="ECO:0007669"/>
    <property type="project" value="TreeGrafter"/>
</dbReference>
<dbReference type="CDD" id="cd00075">
    <property type="entry name" value="HATPase"/>
    <property type="match status" value="1"/>
</dbReference>
<dbReference type="GO" id="GO:0004721">
    <property type="term" value="F:phosphoprotein phosphatase activity"/>
    <property type="evidence" value="ECO:0007669"/>
    <property type="project" value="TreeGrafter"/>
</dbReference>
<dbReference type="Gene3D" id="3.30.565.10">
    <property type="entry name" value="Histidine kinase-like ATPase, C-terminal domain"/>
    <property type="match status" value="1"/>
</dbReference>
<dbReference type="Gene3D" id="1.10.287.130">
    <property type="match status" value="1"/>
</dbReference>
<organism evidence="9 10">
    <name type="scientific">Blautia hydrogenotrophica (strain DSM 10507 / JCM 14656 / S5a33)</name>
    <name type="common">Ruminococcus hydrogenotrophicus</name>
    <dbReference type="NCBI Taxonomy" id="476272"/>
    <lineage>
        <taxon>Bacteria</taxon>
        <taxon>Bacillati</taxon>
        <taxon>Bacillota</taxon>
        <taxon>Clostridia</taxon>
        <taxon>Lachnospirales</taxon>
        <taxon>Lachnospiraceae</taxon>
        <taxon>Blautia</taxon>
    </lineage>
</organism>
<accession>C0CLX1</accession>
<dbReference type="HOGENOM" id="CLU_000445_89_3_9"/>
<evidence type="ECO:0000256" key="2">
    <source>
        <dbReference type="ARBA" id="ARBA00004370"/>
    </source>
</evidence>
<keyword evidence="6" id="KW-0418">Kinase</keyword>
<evidence type="ECO:0000313" key="10">
    <source>
        <dbReference type="Proteomes" id="UP000003100"/>
    </source>
</evidence>
<evidence type="ECO:0000256" key="1">
    <source>
        <dbReference type="ARBA" id="ARBA00000085"/>
    </source>
</evidence>
<sequence length="298" mass="33938">MEILFWVLGATVLILVVKYGLLKRQVRSLACQVQDSLCRNSEKMLDISLIDKDVERLATLLNQHRARQRQAVVTAQRHEVSLKESVANLSHDLRTPLTVILGHIQLLCSSELSEEQRRRVDLILSRTEKMKDLVNTFYELSLLDTEQIIPRKEKVNLSNMVMNLLAENAPILERRGIFPEVCLPDCSVFLLSDCGMVERVLQNLFVNAVRYSSGNIKISVCQTKKDQGIFCIENPVRDISKLDIDRLFERFYTGDSSTHEEGTGLGLAVVKILVEKLGGEIMAKIHEERLSIKVFFNE</sequence>